<dbReference type="InterPro" id="IPR002347">
    <property type="entry name" value="SDR_fam"/>
</dbReference>
<keyword evidence="3" id="KW-1185">Reference proteome</keyword>
<sequence length="324" mass="35985">MFEWLSIFRPASSTAVTLAQSSNEQYHPTTRPVGLFLGGTSGIGQAMAEQLAHQTNGRAHIILLGRNQAAADRIIASFPRTPAGTPSDEESKYSFIKVDATSMAQIREVTSKLSRELDKVNFIVASAGVLMFTGRDETDEGIDQRMACNFYARFRFIYDLAPLIQKAAERGEQTGAMTVFSAGKGTAIDLDDLGLVKRFKMSKAYDHMATYTDCVFEELAARYPKVSFNHIFPGIVTTPALTRFTGARFILPLFSAFTVTPEQCAQVMWWRMWSQESQWKTGAHQLSRHGEELTHNTFVTPEVKKAVWEHAVQMTSGLPKAGVL</sequence>
<protein>
    <recommendedName>
        <fullName evidence="4">Ketoreductase (KR) domain-containing protein</fullName>
    </recommendedName>
</protein>
<dbReference type="Proteomes" id="UP000054097">
    <property type="component" value="Unassembled WGS sequence"/>
</dbReference>
<dbReference type="AlphaFoldDB" id="A0A0C3A8I7"/>
<dbReference type="SUPFAM" id="SSF51735">
    <property type="entry name" value="NAD(P)-binding Rossmann-fold domains"/>
    <property type="match status" value="1"/>
</dbReference>
<dbReference type="STRING" id="933852.A0A0C3A8I7"/>
<gene>
    <name evidence="2" type="ORF">M408DRAFT_333740</name>
</gene>
<name>A0A0C3A8I7_SERVB</name>
<reference evidence="3" key="2">
    <citation type="submission" date="2015-01" db="EMBL/GenBank/DDBJ databases">
        <title>Evolutionary Origins and Diversification of the Mycorrhizal Mutualists.</title>
        <authorList>
            <consortium name="DOE Joint Genome Institute"/>
            <consortium name="Mycorrhizal Genomics Consortium"/>
            <person name="Kohler A."/>
            <person name="Kuo A."/>
            <person name="Nagy L.G."/>
            <person name="Floudas D."/>
            <person name="Copeland A."/>
            <person name="Barry K.W."/>
            <person name="Cichocki N."/>
            <person name="Veneault-Fourrey C."/>
            <person name="LaButti K."/>
            <person name="Lindquist E.A."/>
            <person name="Lipzen A."/>
            <person name="Lundell T."/>
            <person name="Morin E."/>
            <person name="Murat C."/>
            <person name="Riley R."/>
            <person name="Ohm R."/>
            <person name="Sun H."/>
            <person name="Tunlid A."/>
            <person name="Henrissat B."/>
            <person name="Grigoriev I.V."/>
            <person name="Hibbett D.S."/>
            <person name="Martin F."/>
        </authorList>
    </citation>
    <scope>NUCLEOTIDE SEQUENCE [LARGE SCALE GENOMIC DNA]</scope>
    <source>
        <strain evidence="3">MAFF 305830</strain>
    </source>
</reference>
<organism evidence="2 3">
    <name type="scientific">Serendipita vermifera MAFF 305830</name>
    <dbReference type="NCBI Taxonomy" id="933852"/>
    <lineage>
        <taxon>Eukaryota</taxon>
        <taxon>Fungi</taxon>
        <taxon>Dikarya</taxon>
        <taxon>Basidiomycota</taxon>
        <taxon>Agaricomycotina</taxon>
        <taxon>Agaricomycetes</taxon>
        <taxon>Sebacinales</taxon>
        <taxon>Serendipitaceae</taxon>
        <taxon>Serendipita</taxon>
    </lineage>
</organism>
<evidence type="ECO:0000313" key="3">
    <source>
        <dbReference type="Proteomes" id="UP000054097"/>
    </source>
</evidence>
<dbReference type="InterPro" id="IPR052228">
    <property type="entry name" value="Sec_Metab_Biosynth_Oxidored"/>
</dbReference>
<keyword evidence="1" id="KW-0560">Oxidoreductase</keyword>
<dbReference type="EMBL" id="KN824399">
    <property type="protein sequence ID" value="KIM20955.1"/>
    <property type="molecule type" value="Genomic_DNA"/>
</dbReference>
<dbReference type="Pfam" id="PF00106">
    <property type="entry name" value="adh_short"/>
    <property type="match status" value="1"/>
</dbReference>
<evidence type="ECO:0000313" key="2">
    <source>
        <dbReference type="EMBL" id="KIM20955.1"/>
    </source>
</evidence>
<dbReference type="OrthoDB" id="2898509at2759"/>
<reference evidence="2 3" key="1">
    <citation type="submission" date="2014-04" db="EMBL/GenBank/DDBJ databases">
        <authorList>
            <consortium name="DOE Joint Genome Institute"/>
            <person name="Kuo A."/>
            <person name="Zuccaro A."/>
            <person name="Kohler A."/>
            <person name="Nagy L.G."/>
            <person name="Floudas D."/>
            <person name="Copeland A."/>
            <person name="Barry K.W."/>
            <person name="Cichocki N."/>
            <person name="Veneault-Fourrey C."/>
            <person name="LaButti K."/>
            <person name="Lindquist E.A."/>
            <person name="Lipzen A."/>
            <person name="Lundell T."/>
            <person name="Morin E."/>
            <person name="Murat C."/>
            <person name="Sun H."/>
            <person name="Tunlid A."/>
            <person name="Henrissat B."/>
            <person name="Grigoriev I.V."/>
            <person name="Hibbett D.S."/>
            <person name="Martin F."/>
            <person name="Nordberg H.P."/>
            <person name="Cantor M.N."/>
            <person name="Hua S.X."/>
        </authorList>
    </citation>
    <scope>NUCLEOTIDE SEQUENCE [LARGE SCALE GENOMIC DNA]</scope>
    <source>
        <strain evidence="2 3">MAFF 305830</strain>
    </source>
</reference>
<dbReference type="PANTHER" id="PTHR47534">
    <property type="entry name" value="YALI0E05731P"/>
    <property type="match status" value="1"/>
</dbReference>
<dbReference type="PRINTS" id="PR00081">
    <property type="entry name" value="GDHRDH"/>
</dbReference>
<accession>A0A0C3A8I7</accession>
<dbReference type="HOGENOM" id="CLU_044999_1_0_1"/>
<proteinExistence type="predicted"/>
<dbReference type="GO" id="GO:0016491">
    <property type="term" value="F:oxidoreductase activity"/>
    <property type="evidence" value="ECO:0007669"/>
    <property type="project" value="UniProtKB-KW"/>
</dbReference>
<evidence type="ECO:0000256" key="1">
    <source>
        <dbReference type="ARBA" id="ARBA00023002"/>
    </source>
</evidence>
<dbReference type="InterPro" id="IPR036291">
    <property type="entry name" value="NAD(P)-bd_dom_sf"/>
</dbReference>
<evidence type="ECO:0008006" key="4">
    <source>
        <dbReference type="Google" id="ProtNLM"/>
    </source>
</evidence>
<dbReference type="PANTHER" id="PTHR47534:SF3">
    <property type="entry name" value="ALCOHOL DEHYDROGENASE-LIKE C-TERMINAL DOMAIN-CONTAINING PROTEIN"/>
    <property type="match status" value="1"/>
</dbReference>
<dbReference type="Gene3D" id="3.40.50.720">
    <property type="entry name" value="NAD(P)-binding Rossmann-like Domain"/>
    <property type="match status" value="1"/>
</dbReference>